<name>A0A9P7EF04_9AGAM</name>
<evidence type="ECO:0008006" key="4">
    <source>
        <dbReference type="Google" id="ProtNLM"/>
    </source>
</evidence>
<gene>
    <name evidence="2" type="ORF">BJ212DRAFT_1342633</name>
</gene>
<evidence type="ECO:0000256" key="1">
    <source>
        <dbReference type="SAM" id="SignalP"/>
    </source>
</evidence>
<dbReference type="GeneID" id="64629209"/>
<dbReference type="AlphaFoldDB" id="A0A9P7EF04"/>
<dbReference type="EMBL" id="JABBWG010000009">
    <property type="protein sequence ID" value="KAG1819717.1"/>
    <property type="molecule type" value="Genomic_DNA"/>
</dbReference>
<keyword evidence="1" id="KW-0732">Signal</keyword>
<protein>
    <recommendedName>
        <fullName evidence="4">Secreted protein</fullName>
    </recommendedName>
</protein>
<feature type="signal peptide" evidence="1">
    <location>
        <begin position="1"/>
        <end position="31"/>
    </location>
</feature>
<dbReference type="Proteomes" id="UP000807769">
    <property type="component" value="Unassembled WGS sequence"/>
</dbReference>
<dbReference type="RefSeq" id="XP_041195252.1">
    <property type="nucleotide sequence ID" value="XM_041335192.1"/>
</dbReference>
<keyword evidence="3" id="KW-1185">Reference proteome</keyword>
<accession>A0A9P7EF04</accession>
<sequence length="71" mass="8210">MQTLIAEILKSMAHFILNVLVCLMLPRQIDSAVTCTVVEPALRRRQPDFLQSKSRLCSSVRYARPWEFSML</sequence>
<proteinExistence type="predicted"/>
<evidence type="ECO:0000313" key="3">
    <source>
        <dbReference type="Proteomes" id="UP000807769"/>
    </source>
</evidence>
<organism evidence="2 3">
    <name type="scientific">Suillus subaureus</name>
    <dbReference type="NCBI Taxonomy" id="48587"/>
    <lineage>
        <taxon>Eukaryota</taxon>
        <taxon>Fungi</taxon>
        <taxon>Dikarya</taxon>
        <taxon>Basidiomycota</taxon>
        <taxon>Agaricomycotina</taxon>
        <taxon>Agaricomycetes</taxon>
        <taxon>Agaricomycetidae</taxon>
        <taxon>Boletales</taxon>
        <taxon>Suillineae</taxon>
        <taxon>Suillaceae</taxon>
        <taxon>Suillus</taxon>
    </lineage>
</organism>
<comment type="caution">
    <text evidence="2">The sequence shown here is derived from an EMBL/GenBank/DDBJ whole genome shotgun (WGS) entry which is preliminary data.</text>
</comment>
<evidence type="ECO:0000313" key="2">
    <source>
        <dbReference type="EMBL" id="KAG1819717.1"/>
    </source>
</evidence>
<reference evidence="2" key="1">
    <citation type="journal article" date="2020" name="New Phytol.">
        <title>Comparative genomics reveals dynamic genome evolution in host specialist ectomycorrhizal fungi.</title>
        <authorList>
            <person name="Lofgren L.A."/>
            <person name="Nguyen N.H."/>
            <person name="Vilgalys R."/>
            <person name="Ruytinx J."/>
            <person name="Liao H.L."/>
            <person name="Branco S."/>
            <person name="Kuo A."/>
            <person name="LaButti K."/>
            <person name="Lipzen A."/>
            <person name="Andreopoulos W."/>
            <person name="Pangilinan J."/>
            <person name="Riley R."/>
            <person name="Hundley H."/>
            <person name="Na H."/>
            <person name="Barry K."/>
            <person name="Grigoriev I.V."/>
            <person name="Stajich J.E."/>
            <person name="Kennedy P.G."/>
        </authorList>
    </citation>
    <scope>NUCLEOTIDE SEQUENCE</scope>
    <source>
        <strain evidence="2">MN1</strain>
    </source>
</reference>
<feature type="chain" id="PRO_5040207350" description="Secreted protein" evidence="1">
    <location>
        <begin position="32"/>
        <end position="71"/>
    </location>
</feature>